<dbReference type="PANTHER" id="PTHR43734:SF1">
    <property type="entry name" value="PHYTOENE DESATURASE"/>
    <property type="match status" value="1"/>
</dbReference>
<dbReference type="EMBL" id="CP141261">
    <property type="protein sequence ID" value="WRL64936.1"/>
    <property type="molecule type" value="Genomic_DNA"/>
</dbReference>
<proteinExistence type="predicted"/>
<name>A0ABZ1B5G1_9ACTN</name>
<reference evidence="1 2" key="1">
    <citation type="submission" date="2023-12" db="EMBL/GenBank/DDBJ databases">
        <title>Blastococcus brunescens sp. nov., an actonobacterium isolated from sandstone collected in sahara desert.</title>
        <authorList>
            <person name="Gtari M."/>
            <person name="Ghodhbane F."/>
        </authorList>
    </citation>
    <scope>NUCLEOTIDE SEQUENCE [LARGE SCALE GENOMIC DNA]</scope>
    <source>
        <strain evidence="1 2">BMG 8361</strain>
    </source>
</reference>
<dbReference type="PANTHER" id="PTHR43734">
    <property type="entry name" value="PHYTOENE DESATURASE"/>
    <property type="match status" value="1"/>
</dbReference>
<keyword evidence="2" id="KW-1185">Reference proteome</keyword>
<sequence length="300" mass="31068">MARVAVVGAGLGGLAAAARLAATGHSVTVLEQAARVGGKLGAFERDGHVFDTGPSLVTMPQVYRDLFAATGAPLEDAVDLVRLDPAVAYRFADGTRLALPGSPDGISRALTGALGPGAGAQWAALMDRAARMWRVSEEPFLRRPLEGAATLARLARNPADVATIAPWQTLRGLGKTRLDDPRLRMLLDRYATYSGSDPGRLPQCWPPCRTPSRRSGPGTSAAGCTGWRWRWPSGPPAAAPCCGPGAPSAGCSSRAAAPPVWSWPAASGCAPTSSCPAWTRRRSTPTCCPPIRAPAGAAAT</sequence>
<dbReference type="SUPFAM" id="SSF51905">
    <property type="entry name" value="FAD/NAD(P)-binding domain"/>
    <property type="match status" value="1"/>
</dbReference>
<dbReference type="PRINTS" id="PR00419">
    <property type="entry name" value="ADXRDTASE"/>
</dbReference>
<evidence type="ECO:0000313" key="2">
    <source>
        <dbReference type="Proteomes" id="UP001324287"/>
    </source>
</evidence>
<dbReference type="InterPro" id="IPR036188">
    <property type="entry name" value="FAD/NAD-bd_sf"/>
</dbReference>
<dbReference type="RefSeq" id="WP_324276260.1">
    <property type="nucleotide sequence ID" value="NZ_CP141261.1"/>
</dbReference>
<evidence type="ECO:0000313" key="1">
    <source>
        <dbReference type="EMBL" id="WRL64936.1"/>
    </source>
</evidence>
<gene>
    <name evidence="1" type="ORF">U6N30_04205</name>
</gene>
<dbReference type="Pfam" id="PF13450">
    <property type="entry name" value="NAD_binding_8"/>
    <property type="match status" value="1"/>
</dbReference>
<dbReference type="Proteomes" id="UP001324287">
    <property type="component" value="Chromosome"/>
</dbReference>
<organism evidence="1 2">
    <name type="scientific">Blastococcus brunescens</name>
    <dbReference type="NCBI Taxonomy" id="1564165"/>
    <lineage>
        <taxon>Bacteria</taxon>
        <taxon>Bacillati</taxon>
        <taxon>Actinomycetota</taxon>
        <taxon>Actinomycetes</taxon>
        <taxon>Geodermatophilales</taxon>
        <taxon>Geodermatophilaceae</taxon>
        <taxon>Blastococcus</taxon>
    </lineage>
</organism>
<dbReference type="Gene3D" id="3.50.50.60">
    <property type="entry name" value="FAD/NAD(P)-binding domain"/>
    <property type="match status" value="1"/>
</dbReference>
<protein>
    <submittedName>
        <fullName evidence="1">NAD(P)-binding protein</fullName>
    </submittedName>
</protein>
<accession>A0ABZ1B5G1</accession>